<dbReference type="Proteomes" id="UP000317624">
    <property type="component" value="Unassembled WGS sequence"/>
</dbReference>
<dbReference type="CDD" id="cd08977">
    <property type="entry name" value="SusD"/>
    <property type="match status" value="1"/>
</dbReference>
<evidence type="ECO:0000256" key="2">
    <source>
        <dbReference type="ARBA" id="ARBA00006275"/>
    </source>
</evidence>
<keyword evidence="9" id="KW-1185">Reference proteome</keyword>
<protein>
    <submittedName>
        <fullName evidence="8">RagB/SusD family nutrient uptake outer membrane protein</fullName>
    </submittedName>
</protein>
<evidence type="ECO:0000313" key="9">
    <source>
        <dbReference type="Proteomes" id="UP000317624"/>
    </source>
</evidence>
<proteinExistence type="inferred from homology"/>
<dbReference type="AlphaFoldDB" id="A0A558BUK1"/>
<dbReference type="GO" id="GO:0009279">
    <property type="term" value="C:cell outer membrane"/>
    <property type="evidence" value="ECO:0007669"/>
    <property type="project" value="UniProtKB-SubCell"/>
</dbReference>
<dbReference type="PROSITE" id="PS51257">
    <property type="entry name" value="PROKAR_LIPOPROTEIN"/>
    <property type="match status" value="1"/>
</dbReference>
<evidence type="ECO:0000256" key="1">
    <source>
        <dbReference type="ARBA" id="ARBA00004442"/>
    </source>
</evidence>
<dbReference type="Pfam" id="PF14322">
    <property type="entry name" value="SusD-like_3"/>
    <property type="match status" value="1"/>
</dbReference>
<name>A0A558BUK1_9BACT</name>
<evidence type="ECO:0000259" key="6">
    <source>
        <dbReference type="Pfam" id="PF07980"/>
    </source>
</evidence>
<dbReference type="RefSeq" id="WP_144847833.1">
    <property type="nucleotide sequence ID" value="NZ_VMRJ01000003.1"/>
</dbReference>
<dbReference type="SUPFAM" id="SSF48452">
    <property type="entry name" value="TPR-like"/>
    <property type="match status" value="1"/>
</dbReference>
<evidence type="ECO:0000256" key="5">
    <source>
        <dbReference type="ARBA" id="ARBA00023237"/>
    </source>
</evidence>
<dbReference type="OrthoDB" id="9794888at2"/>
<reference evidence="8 9" key="1">
    <citation type="submission" date="2019-07" db="EMBL/GenBank/DDBJ databases">
        <title>Hymenobacter sp. straun FUR1 Genome sequencing and assembly.</title>
        <authorList>
            <person name="Chhetri G."/>
        </authorList>
    </citation>
    <scope>NUCLEOTIDE SEQUENCE [LARGE SCALE GENOMIC DNA]</scope>
    <source>
        <strain evidence="8 9">Fur1</strain>
    </source>
</reference>
<keyword evidence="4" id="KW-0472">Membrane</keyword>
<sequence>MQFLKTLGLAVALTGLATACSLKEEPYGFISQTNFYKTESDANAALVYAYAILPEIEYYSRGFITITELPTEDITLKPDAGASNFEFDRLAVRADNVDLTTTWRYAYIGINRANAVIGNVPSITAMAQANRDQLVGEAYFLRALHYFNVVRLFGAAPLHTTPVTSLSQTNAAKGTMQEIYALITDDLKKAIAMTDVTRRDGRANKVAAWGLLAKVDATLASGKNTGVPGYEFVTDAAALYAEAKTMATNVTTNTSYGLDSDLKAVFDVTKKSGPEHIFDVATDRSGLTEGNFSKLPLMFIPYIDGAVFTLNDGTALKSGYNHFITEPALYNSFDPADKRKTDLIPNQVTVNNKTTTLGINDYSRPFTRKFIDPGQVGEQTSANTPVLRYADVLLLLAEASGPTTEGYAAINRVRARAGLGALTPGLSAAAFFDAVIQERAWELCFEGNRLFDLRRSHKMESVLVQKYGKTITGDAYYFPIPSREVDLNSLL</sequence>
<dbReference type="InterPro" id="IPR033985">
    <property type="entry name" value="SusD-like_N"/>
</dbReference>
<evidence type="ECO:0000256" key="3">
    <source>
        <dbReference type="ARBA" id="ARBA00022729"/>
    </source>
</evidence>
<evidence type="ECO:0000259" key="7">
    <source>
        <dbReference type="Pfam" id="PF14322"/>
    </source>
</evidence>
<comment type="caution">
    <text evidence="8">The sequence shown here is derived from an EMBL/GenBank/DDBJ whole genome shotgun (WGS) entry which is preliminary data.</text>
</comment>
<comment type="similarity">
    <text evidence="2">Belongs to the SusD family.</text>
</comment>
<dbReference type="Pfam" id="PF07980">
    <property type="entry name" value="SusD_RagB"/>
    <property type="match status" value="1"/>
</dbReference>
<dbReference type="EMBL" id="VMRJ01000003">
    <property type="protein sequence ID" value="TVT40181.1"/>
    <property type="molecule type" value="Genomic_DNA"/>
</dbReference>
<dbReference type="Gene3D" id="1.25.40.390">
    <property type="match status" value="1"/>
</dbReference>
<comment type="subcellular location">
    <subcellularLocation>
        <location evidence="1">Cell outer membrane</location>
    </subcellularLocation>
</comment>
<keyword evidence="5" id="KW-0998">Cell outer membrane</keyword>
<evidence type="ECO:0000313" key="8">
    <source>
        <dbReference type="EMBL" id="TVT40181.1"/>
    </source>
</evidence>
<keyword evidence="3" id="KW-0732">Signal</keyword>
<organism evidence="8 9">
    <name type="scientific">Hymenobacter setariae</name>
    <dbReference type="NCBI Taxonomy" id="2594794"/>
    <lineage>
        <taxon>Bacteria</taxon>
        <taxon>Pseudomonadati</taxon>
        <taxon>Bacteroidota</taxon>
        <taxon>Cytophagia</taxon>
        <taxon>Cytophagales</taxon>
        <taxon>Hymenobacteraceae</taxon>
        <taxon>Hymenobacter</taxon>
    </lineage>
</organism>
<dbReference type="InterPro" id="IPR011990">
    <property type="entry name" value="TPR-like_helical_dom_sf"/>
</dbReference>
<evidence type="ECO:0000256" key="4">
    <source>
        <dbReference type="ARBA" id="ARBA00023136"/>
    </source>
</evidence>
<gene>
    <name evidence="8" type="ORF">FNT36_11865</name>
</gene>
<feature type="domain" description="SusD-like N-terminal" evidence="7">
    <location>
        <begin position="92"/>
        <end position="215"/>
    </location>
</feature>
<dbReference type="InterPro" id="IPR012944">
    <property type="entry name" value="SusD_RagB_dom"/>
</dbReference>
<feature type="domain" description="RagB/SusD" evidence="6">
    <location>
        <begin position="354"/>
        <end position="488"/>
    </location>
</feature>
<accession>A0A558BUK1</accession>